<evidence type="ECO:0000256" key="1">
    <source>
        <dbReference type="ARBA" id="ARBA00022517"/>
    </source>
</evidence>
<dbReference type="GO" id="GO:0005829">
    <property type="term" value="C:cytosol"/>
    <property type="evidence" value="ECO:0007669"/>
    <property type="project" value="TreeGrafter"/>
</dbReference>
<dbReference type="AlphaFoldDB" id="A0A7T5R0Y7"/>
<dbReference type="InterPro" id="IPR020053">
    <property type="entry name" value="Ribosome-bd_factorA_CS"/>
</dbReference>
<evidence type="ECO:0000313" key="4">
    <source>
        <dbReference type="Proteomes" id="UP000595362"/>
    </source>
</evidence>
<dbReference type="GO" id="GO:0043024">
    <property type="term" value="F:ribosomal small subunit binding"/>
    <property type="evidence" value="ECO:0007669"/>
    <property type="project" value="TreeGrafter"/>
</dbReference>
<proteinExistence type="inferred from homology"/>
<dbReference type="Gene3D" id="3.30.300.20">
    <property type="match status" value="1"/>
</dbReference>
<reference evidence="3 4" key="1">
    <citation type="submission" date="2020-07" db="EMBL/GenBank/DDBJ databases">
        <title>Huge and variable diversity of episymbiotic CPR bacteria and DPANN archaea in groundwater ecosystems.</title>
        <authorList>
            <person name="He C.Y."/>
            <person name="Keren R."/>
            <person name="Whittaker M."/>
            <person name="Farag I.F."/>
            <person name="Doudna J."/>
            <person name="Cate J.H.D."/>
            <person name="Banfield J.F."/>
        </authorList>
    </citation>
    <scope>NUCLEOTIDE SEQUENCE [LARGE SCALE GENOMIC DNA]</scope>
    <source>
        <strain evidence="3">NC_groundwater_70_Ag_B-0.1um_54_66</strain>
    </source>
</reference>
<name>A0A7T5R0Y7_9BACT</name>
<dbReference type="SUPFAM" id="SSF89919">
    <property type="entry name" value="Ribosome-binding factor A, RbfA"/>
    <property type="match status" value="1"/>
</dbReference>
<dbReference type="Pfam" id="PF02033">
    <property type="entry name" value="RBFA"/>
    <property type="match status" value="1"/>
</dbReference>
<dbReference type="Proteomes" id="UP000595362">
    <property type="component" value="Chromosome"/>
</dbReference>
<dbReference type="NCBIfam" id="TIGR00082">
    <property type="entry name" value="rbfA"/>
    <property type="match status" value="1"/>
</dbReference>
<comment type="function">
    <text evidence="2">One of several proteins that assist in the late maturation steps of the functional core of the 30S ribosomal subunit. Associates with free 30S ribosomal subunits (but not with 30S subunits that are part of 70S ribosomes or polysomes). Required for efficient processing of 16S rRNA. May interact with the 5'-terminal helix region of 16S rRNA.</text>
</comment>
<dbReference type="EMBL" id="CP066681">
    <property type="protein sequence ID" value="QQG35520.1"/>
    <property type="molecule type" value="Genomic_DNA"/>
</dbReference>
<evidence type="ECO:0000313" key="3">
    <source>
        <dbReference type="EMBL" id="QQG35520.1"/>
    </source>
</evidence>
<dbReference type="PANTHER" id="PTHR33515:SF1">
    <property type="entry name" value="RIBOSOME-BINDING FACTOR A, CHLOROPLASTIC-RELATED"/>
    <property type="match status" value="1"/>
</dbReference>
<dbReference type="InterPro" id="IPR000238">
    <property type="entry name" value="RbfA"/>
</dbReference>
<gene>
    <name evidence="2 3" type="primary">rbfA</name>
    <name evidence="3" type="ORF">HYS17_08265</name>
</gene>
<comment type="subunit">
    <text evidence="2">Monomer. Binds 30S ribosomal subunits, but not 50S ribosomal subunits or 70S ribosomes.</text>
</comment>
<dbReference type="HAMAP" id="MF_00003">
    <property type="entry name" value="RbfA"/>
    <property type="match status" value="1"/>
</dbReference>
<keyword evidence="2" id="KW-0963">Cytoplasm</keyword>
<dbReference type="InterPro" id="IPR023799">
    <property type="entry name" value="RbfA_dom_sf"/>
</dbReference>
<dbReference type="PANTHER" id="PTHR33515">
    <property type="entry name" value="RIBOSOME-BINDING FACTOR A, CHLOROPLASTIC-RELATED"/>
    <property type="match status" value="1"/>
</dbReference>
<dbReference type="GO" id="GO:0030490">
    <property type="term" value="P:maturation of SSU-rRNA"/>
    <property type="evidence" value="ECO:0007669"/>
    <property type="project" value="UniProtKB-UniRule"/>
</dbReference>
<dbReference type="InterPro" id="IPR015946">
    <property type="entry name" value="KH_dom-like_a/b"/>
</dbReference>
<organism evidence="3 4">
    <name type="scientific">Micavibrio aeruginosavorus</name>
    <dbReference type="NCBI Taxonomy" id="349221"/>
    <lineage>
        <taxon>Bacteria</taxon>
        <taxon>Pseudomonadati</taxon>
        <taxon>Bdellovibrionota</taxon>
        <taxon>Bdellovibrionia</taxon>
        <taxon>Bdellovibrionales</taxon>
        <taxon>Pseudobdellovibrionaceae</taxon>
        <taxon>Micavibrio</taxon>
    </lineage>
</organism>
<dbReference type="PROSITE" id="PS01319">
    <property type="entry name" value="RBFA"/>
    <property type="match status" value="1"/>
</dbReference>
<keyword evidence="1 2" id="KW-0690">Ribosome biogenesis</keyword>
<comment type="subcellular location">
    <subcellularLocation>
        <location evidence="2">Cytoplasm</location>
    </subcellularLocation>
</comment>
<evidence type="ECO:0000256" key="2">
    <source>
        <dbReference type="HAMAP-Rule" id="MF_00003"/>
    </source>
</evidence>
<comment type="similarity">
    <text evidence="2">Belongs to the RbfA family.</text>
</comment>
<accession>A0A7T5R0Y7</accession>
<sequence>MTTTPSQRQLRVGEQLRHIIAQTLQRGKFSDPLLFDKTGQITVAEVRVSPDMKHATAYTSMITGQDIDLVLAALNETAHMFQQDINRQIKMKFTPKVRFVVDDRFDKAGRIEDILRNLPKSSAE</sequence>
<protein>
    <recommendedName>
        <fullName evidence="2">Ribosome-binding factor A</fullName>
    </recommendedName>
</protein>